<proteinExistence type="predicted"/>
<evidence type="ECO:0000256" key="6">
    <source>
        <dbReference type="ARBA" id="ARBA00022989"/>
    </source>
</evidence>
<dbReference type="PANTHER" id="PTHR32507">
    <property type="entry name" value="NA(+)/H(+) ANTIPORTER 1"/>
    <property type="match status" value="1"/>
</dbReference>
<feature type="transmembrane region" description="Helical" evidence="9">
    <location>
        <begin position="256"/>
        <end position="280"/>
    </location>
</feature>
<dbReference type="Gene3D" id="1.20.1530.20">
    <property type="match status" value="1"/>
</dbReference>
<feature type="transmembrane region" description="Helical" evidence="9">
    <location>
        <begin position="96"/>
        <end position="118"/>
    </location>
</feature>
<evidence type="ECO:0000256" key="7">
    <source>
        <dbReference type="ARBA" id="ARBA00023065"/>
    </source>
</evidence>
<comment type="caution">
    <text evidence="11">The sequence shown here is derived from an EMBL/GenBank/DDBJ whole genome shotgun (WGS) entry which is preliminary data.</text>
</comment>
<sequence length="429" mass="44790">MALEPYFVAQLTLGVALVLVAVLPRLISDWPVSLPLFSLALGYLLFTLPVGLPSPDPLVHGSLVEKLTELGVILALTGAGLKLDRTPGLRDWASTWRLLAVTMPLSIAAAAVLGWGLAGLVVPSALLLGAVLAPTDPVLAAEMQVEEPGEGSEAESTEGRAGGEDEVRFALTSEAGLNDSLAFPFTNLAIAVALLGVAPAAWAGEWLLVDVGYKLVVGLLVGLVLGRLLAWVVFAVSVEEGLGRSLHGLEALGGTLVVFPLTELVGGYGFLAVFVAALVVRHVERQHEYHEALHEVAEKGEHVMMAVVMLLFGGALAAGLLDPLTLADAAVVLAVVFLVRPAAGLVGLLGFDRDAAERGVVAFFGIRGLGSFYYLAYALNVAAFPDARRLWALVGFTVLVSVVVHGVTATPALEALERRMERKGAADAG</sequence>
<keyword evidence="8 9" id="KW-0472">Membrane</keyword>
<feature type="transmembrane region" description="Helical" evidence="9">
    <location>
        <begin position="181"/>
        <end position="203"/>
    </location>
</feature>
<feature type="transmembrane region" description="Helical" evidence="9">
    <location>
        <begin position="6"/>
        <end position="27"/>
    </location>
</feature>
<feature type="transmembrane region" description="Helical" evidence="9">
    <location>
        <begin position="327"/>
        <end position="349"/>
    </location>
</feature>
<keyword evidence="7" id="KW-0406">Ion transport</keyword>
<keyword evidence="5 9" id="KW-0812">Transmembrane</keyword>
<feature type="transmembrane region" description="Helical" evidence="9">
    <location>
        <begin position="215"/>
        <end position="236"/>
    </location>
</feature>
<dbReference type="RefSeq" id="WP_267622083.1">
    <property type="nucleotide sequence ID" value="NZ_JAODIW010000006.1"/>
</dbReference>
<feature type="transmembrane region" description="Helical" evidence="9">
    <location>
        <begin position="301"/>
        <end position="321"/>
    </location>
</feature>
<protein>
    <submittedName>
        <fullName evidence="11">Cation:proton antiporter</fullName>
    </submittedName>
</protein>
<dbReference type="GO" id="GO:0006811">
    <property type="term" value="P:monoatomic ion transport"/>
    <property type="evidence" value="ECO:0007669"/>
    <property type="project" value="UniProtKB-KW"/>
</dbReference>
<evidence type="ECO:0000256" key="8">
    <source>
        <dbReference type="ARBA" id="ARBA00023136"/>
    </source>
</evidence>
<keyword evidence="12" id="KW-1185">Reference proteome</keyword>
<evidence type="ECO:0000313" key="11">
    <source>
        <dbReference type="EMBL" id="MFC4357611.1"/>
    </source>
</evidence>
<organism evidence="11 12">
    <name type="scientific">Halobium salinum</name>
    <dbReference type="NCBI Taxonomy" id="1364940"/>
    <lineage>
        <taxon>Archaea</taxon>
        <taxon>Methanobacteriati</taxon>
        <taxon>Methanobacteriota</taxon>
        <taxon>Stenosarchaea group</taxon>
        <taxon>Halobacteria</taxon>
        <taxon>Halobacteriales</taxon>
        <taxon>Haloferacaceae</taxon>
        <taxon>Halobium</taxon>
    </lineage>
</organism>
<feature type="transmembrane region" description="Helical" evidence="9">
    <location>
        <begin position="390"/>
        <end position="413"/>
    </location>
</feature>
<feature type="transmembrane region" description="Helical" evidence="9">
    <location>
        <begin position="34"/>
        <end position="52"/>
    </location>
</feature>
<dbReference type="InterPro" id="IPR006153">
    <property type="entry name" value="Cation/H_exchanger_TM"/>
</dbReference>
<feature type="transmembrane region" description="Helical" evidence="9">
    <location>
        <begin position="67"/>
        <end position="84"/>
    </location>
</feature>
<dbReference type="Proteomes" id="UP001595921">
    <property type="component" value="Unassembled WGS sequence"/>
</dbReference>
<evidence type="ECO:0000313" key="12">
    <source>
        <dbReference type="Proteomes" id="UP001595921"/>
    </source>
</evidence>
<reference evidence="11 12" key="1">
    <citation type="journal article" date="2019" name="Int. J. Syst. Evol. Microbiol.">
        <title>The Global Catalogue of Microorganisms (GCM) 10K type strain sequencing project: providing services to taxonomists for standard genome sequencing and annotation.</title>
        <authorList>
            <consortium name="The Broad Institute Genomics Platform"/>
            <consortium name="The Broad Institute Genome Sequencing Center for Infectious Disease"/>
            <person name="Wu L."/>
            <person name="Ma J."/>
        </authorList>
    </citation>
    <scope>NUCLEOTIDE SEQUENCE [LARGE SCALE GENOMIC DNA]</scope>
    <source>
        <strain evidence="11 12">CGMCC 1.12553</strain>
    </source>
</reference>
<dbReference type="Pfam" id="PF00999">
    <property type="entry name" value="Na_H_Exchanger"/>
    <property type="match status" value="1"/>
</dbReference>
<evidence type="ECO:0000259" key="10">
    <source>
        <dbReference type="Pfam" id="PF00999"/>
    </source>
</evidence>
<accession>A0ABD5P9M8</accession>
<comment type="subcellular location">
    <subcellularLocation>
        <location evidence="1">Cell membrane</location>
        <topology evidence="1">Multi-pass membrane protein</topology>
    </subcellularLocation>
</comment>
<evidence type="ECO:0000256" key="5">
    <source>
        <dbReference type="ARBA" id="ARBA00022692"/>
    </source>
</evidence>
<dbReference type="EMBL" id="JBHSDS010000003">
    <property type="protein sequence ID" value="MFC4357611.1"/>
    <property type="molecule type" value="Genomic_DNA"/>
</dbReference>
<dbReference type="GO" id="GO:0015297">
    <property type="term" value="F:antiporter activity"/>
    <property type="evidence" value="ECO:0007669"/>
    <property type="project" value="UniProtKB-KW"/>
</dbReference>
<keyword evidence="6 9" id="KW-1133">Transmembrane helix</keyword>
<gene>
    <name evidence="11" type="ORF">ACFO0N_06565</name>
</gene>
<keyword evidence="2" id="KW-0813">Transport</keyword>
<feature type="domain" description="Cation/H+ exchanger transmembrane" evidence="10">
    <location>
        <begin position="23"/>
        <end position="414"/>
    </location>
</feature>
<evidence type="ECO:0000256" key="2">
    <source>
        <dbReference type="ARBA" id="ARBA00022448"/>
    </source>
</evidence>
<dbReference type="InterPro" id="IPR038770">
    <property type="entry name" value="Na+/solute_symporter_sf"/>
</dbReference>
<keyword evidence="4" id="KW-1003">Cell membrane</keyword>
<name>A0ABD5P9M8_9EURY</name>
<evidence type="ECO:0000256" key="1">
    <source>
        <dbReference type="ARBA" id="ARBA00004651"/>
    </source>
</evidence>
<feature type="transmembrane region" description="Helical" evidence="9">
    <location>
        <begin position="361"/>
        <end position="384"/>
    </location>
</feature>
<keyword evidence="3" id="KW-0050">Antiport</keyword>
<dbReference type="AlphaFoldDB" id="A0ABD5P9M8"/>
<dbReference type="PANTHER" id="PTHR32507:SF8">
    <property type="entry name" value="CNH1P"/>
    <property type="match status" value="1"/>
</dbReference>
<dbReference type="GO" id="GO:0005886">
    <property type="term" value="C:plasma membrane"/>
    <property type="evidence" value="ECO:0007669"/>
    <property type="project" value="UniProtKB-SubCell"/>
</dbReference>
<evidence type="ECO:0000256" key="4">
    <source>
        <dbReference type="ARBA" id="ARBA00022475"/>
    </source>
</evidence>
<evidence type="ECO:0000256" key="3">
    <source>
        <dbReference type="ARBA" id="ARBA00022449"/>
    </source>
</evidence>
<evidence type="ECO:0000256" key="9">
    <source>
        <dbReference type="SAM" id="Phobius"/>
    </source>
</evidence>